<dbReference type="InterPro" id="IPR002429">
    <property type="entry name" value="CcO_II-like_C"/>
</dbReference>
<dbReference type="SUPFAM" id="SSF81464">
    <property type="entry name" value="Cytochrome c oxidase subunit II-like, transmembrane region"/>
    <property type="match status" value="1"/>
</dbReference>
<evidence type="ECO:0000256" key="8">
    <source>
        <dbReference type="ARBA" id="ARBA00022692"/>
    </source>
</evidence>
<sequence length="305" mass="34132">MKKKLMAMILMMCTLVMGACDRLTVFDPKGPVAKTQANTILLSMAIVFGVLLVVYILYVVILMKYRAGNMPDDYEPPHEEGSKLLEFIWTAIPVLIVIMLSVITVKSTNAVETVPKGHEHDKPLIIYASSSNWKWHFSYPEQGIETVNYVDIPTNRDVEFRLYSYGPITSFWVPQLAGQKYAMSDMVNKLNIVANQDGSYLGKNSNFSGKGFAGMEFEVQAMSTDNFNKWVKDVKDTSPKLTEKEFNTLLEPGHLGRMTFSSTHLTFSPPPGDMSNGHGHNMDMNMKMDSSTSGKDGHNMEGMSK</sequence>
<feature type="transmembrane region" description="Helical" evidence="16">
    <location>
        <begin position="42"/>
        <end position="63"/>
    </location>
</feature>
<name>A0A940NN81_9BACI</name>
<evidence type="ECO:0000256" key="7">
    <source>
        <dbReference type="ARBA" id="ARBA00022660"/>
    </source>
</evidence>
<comment type="caution">
    <text evidence="20">The sequence shown here is derived from an EMBL/GenBank/DDBJ whole genome shotgun (WGS) entry which is preliminary data.</text>
</comment>
<dbReference type="Gene3D" id="2.60.40.420">
    <property type="entry name" value="Cupredoxins - blue copper proteins"/>
    <property type="match status" value="1"/>
</dbReference>
<keyword evidence="13 14" id="KW-0472">Membrane</keyword>
<protein>
    <recommendedName>
        <fullName evidence="4 14">Quinol oxidase subunit 2</fullName>
        <ecNumber evidence="14">1.10.3.-</ecNumber>
    </recommendedName>
</protein>
<dbReference type="GO" id="GO:0042773">
    <property type="term" value="P:ATP synthesis coupled electron transport"/>
    <property type="evidence" value="ECO:0007669"/>
    <property type="project" value="TreeGrafter"/>
</dbReference>
<comment type="catalytic activity">
    <reaction evidence="1 14">
        <text>2 a quinol + O2 = 2 a quinone + 2 H2O</text>
        <dbReference type="Rhea" id="RHEA:55376"/>
        <dbReference type="ChEBI" id="CHEBI:15377"/>
        <dbReference type="ChEBI" id="CHEBI:15379"/>
        <dbReference type="ChEBI" id="CHEBI:24646"/>
        <dbReference type="ChEBI" id="CHEBI:132124"/>
    </reaction>
</comment>
<dbReference type="EC" id="1.10.3.-" evidence="14"/>
<feature type="domain" description="Cytochrome oxidase subunit II copper A binding" evidence="18">
    <location>
        <begin position="121"/>
        <end position="233"/>
    </location>
</feature>
<gene>
    <name evidence="20" type="primary">qoxA</name>
    <name evidence="20" type="ORF">J5Y03_05545</name>
</gene>
<keyword evidence="6 14" id="KW-1003">Cell membrane</keyword>
<keyword evidence="12 14" id="KW-0560">Oxidoreductase</keyword>
<feature type="transmembrane region" description="Helical" evidence="16">
    <location>
        <begin position="84"/>
        <end position="105"/>
    </location>
</feature>
<evidence type="ECO:0000256" key="16">
    <source>
        <dbReference type="SAM" id="Phobius"/>
    </source>
</evidence>
<dbReference type="PROSITE" id="PS51257">
    <property type="entry name" value="PROKAR_LIPOPROTEIN"/>
    <property type="match status" value="1"/>
</dbReference>
<proteinExistence type="inferred from homology"/>
<feature type="compositionally biased region" description="Basic and acidic residues" evidence="15">
    <location>
        <begin position="295"/>
        <end position="305"/>
    </location>
</feature>
<evidence type="ECO:0000313" key="21">
    <source>
        <dbReference type="Proteomes" id="UP000682134"/>
    </source>
</evidence>
<evidence type="ECO:0000256" key="14">
    <source>
        <dbReference type="PIRNR" id="PIRNR000292"/>
    </source>
</evidence>
<dbReference type="AlphaFoldDB" id="A0A940NN81"/>
<evidence type="ECO:0000256" key="1">
    <source>
        <dbReference type="ARBA" id="ARBA00000725"/>
    </source>
</evidence>
<dbReference type="PANTHER" id="PTHR22888">
    <property type="entry name" value="CYTOCHROME C OXIDASE, SUBUNIT II"/>
    <property type="match status" value="1"/>
</dbReference>
<evidence type="ECO:0000256" key="15">
    <source>
        <dbReference type="SAM" id="MobiDB-lite"/>
    </source>
</evidence>
<keyword evidence="8 16" id="KW-0812">Transmembrane</keyword>
<evidence type="ECO:0000256" key="10">
    <source>
        <dbReference type="ARBA" id="ARBA00022982"/>
    </source>
</evidence>
<evidence type="ECO:0000256" key="13">
    <source>
        <dbReference type="ARBA" id="ARBA00023136"/>
    </source>
</evidence>
<dbReference type="PROSITE" id="PS50857">
    <property type="entry name" value="COX2_CUA"/>
    <property type="match status" value="1"/>
</dbReference>
<dbReference type="PIRSF" id="PIRSF000292">
    <property type="entry name" value="Ubi_od_II"/>
    <property type="match status" value="1"/>
</dbReference>
<feature type="signal peptide" evidence="17">
    <location>
        <begin position="1"/>
        <end position="19"/>
    </location>
</feature>
<keyword evidence="7 14" id="KW-0679">Respiratory chain</keyword>
<keyword evidence="21" id="KW-1185">Reference proteome</keyword>
<dbReference type="SUPFAM" id="SSF49503">
    <property type="entry name" value="Cupredoxins"/>
    <property type="match status" value="1"/>
</dbReference>
<dbReference type="PROSITE" id="PS50999">
    <property type="entry name" value="COX2_TM"/>
    <property type="match status" value="1"/>
</dbReference>
<evidence type="ECO:0000256" key="17">
    <source>
        <dbReference type="SAM" id="SignalP"/>
    </source>
</evidence>
<dbReference type="PANTHER" id="PTHR22888:SF18">
    <property type="entry name" value="CYTOCHROME BO(3) UBIQUINOL OXIDASE SUBUNIT 2"/>
    <property type="match status" value="1"/>
</dbReference>
<evidence type="ECO:0000256" key="6">
    <source>
        <dbReference type="ARBA" id="ARBA00022475"/>
    </source>
</evidence>
<evidence type="ECO:0000256" key="5">
    <source>
        <dbReference type="ARBA" id="ARBA00022448"/>
    </source>
</evidence>
<evidence type="ECO:0000256" key="4">
    <source>
        <dbReference type="ARBA" id="ARBA00016131"/>
    </source>
</evidence>
<comment type="subcellular location">
    <subcellularLocation>
        <location evidence="2">Cell membrane</location>
        <topology evidence="2">Multi-pass membrane protein</topology>
    </subcellularLocation>
</comment>
<dbReference type="InterPro" id="IPR006333">
    <property type="entry name" value="Cyt_o_ubiquinol_oxidase_su2"/>
</dbReference>
<keyword evidence="9 17" id="KW-0732">Signal</keyword>
<keyword evidence="11 16" id="KW-1133">Transmembrane helix</keyword>
<dbReference type="GO" id="GO:0005507">
    <property type="term" value="F:copper ion binding"/>
    <property type="evidence" value="ECO:0007669"/>
    <property type="project" value="InterPro"/>
</dbReference>
<dbReference type="Pfam" id="PF02790">
    <property type="entry name" value="COX2_TM"/>
    <property type="match status" value="1"/>
</dbReference>
<evidence type="ECO:0000259" key="19">
    <source>
        <dbReference type="PROSITE" id="PS50999"/>
    </source>
</evidence>
<dbReference type="Gene3D" id="1.10.287.90">
    <property type="match status" value="1"/>
</dbReference>
<dbReference type="GO" id="GO:0016682">
    <property type="term" value="F:oxidoreductase activity, acting on diphenols and related substances as donors, oxygen as acceptor"/>
    <property type="evidence" value="ECO:0007669"/>
    <property type="project" value="InterPro"/>
</dbReference>
<reference evidence="20" key="1">
    <citation type="submission" date="2021-04" db="EMBL/GenBank/DDBJ databases">
        <title>Genome seq and assembly of Bacillus sp.</title>
        <authorList>
            <person name="Chhetri G."/>
        </authorList>
    </citation>
    <scope>NUCLEOTIDE SEQUENCE</scope>
    <source>
        <strain evidence="20">RG28</strain>
    </source>
</reference>
<dbReference type="InterPro" id="IPR011759">
    <property type="entry name" value="Cyt_c_oxidase_su2_TM_dom"/>
</dbReference>
<evidence type="ECO:0000256" key="3">
    <source>
        <dbReference type="ARBA" id="ARBA00007866"/>
    </source>
</evidence>
<comment type="function">
    <text evidence="14">Catalyzes quinol oxidation with the concomitant reduction of oxygen to water. Subunit II transfers the electrons from a quinol to the binuclear center of the catalytic subunit I.</text>
</comment>
<keyword evidence="5 14" id="KW-0813">Transport</keyword>
<evidence type="ECO:0000256" key="11">
    <source>
        <dbReference type="ARBA" id="ARBA00022989"/>
    </source>
</evidence>
<dbReference type="InterPro" id="IPR045187">
    <property type="entry name" value="CcO_II"/>
</dbReference>
<feature type="region of interest" description="Disordered" evidence="15">
    <location>
        <begin position="275"/>
        <end position="305"/>
    </location>
</feature>
<dbReference type="InterPro" id="IPR036257">
    <property type="entry name" value="Cyt_c_oxidase_su2_TM_sf"/>
</dbReference>
<evidence type="ECO:0000313" key="20">
    <source>
        <dbReference type="EMBL" id="MBP0724650.1"/>
    </source>
</evidence>
<dbReference type="GO" id="GO:0004129">
    <property type="term" value="F:cytochrome-c oxidase activity"/>
    <property type="evidence" value="ECO:0007669"/>
    <property type="project" value="UniProtKB-UniRule"/>
</dbReference>
<feature type="domain" description="Cytochrome oxidase subunit II transmembrane region profile" evidence="19">
    <location>
        <begin position="17"/>
        <end position="115"/>
    </location>
</feature>
<evidence type="ECO:0000256" key="12">
    <source>
        <dbReference type="ARBA" id="ARBA00023002"/>
    </source>
</evidence>
<organism evidence="20 21">
    <name type="scientific">Gottfriedia endophytica</name>
    <dbReference type="NCBI Taxonomy" id="2820819"/>
    <lineage>
        <taxon>Bacteria</taxon>
        <taxon>Bacillati</taxon>
        <taxon>Bacillota</taxon>
        <taxon>Bacilli</taxon>
        <taxon>Bacillales</taxon>
        <taxon>Bacillaceae</taxon>
        <taxon>Gottfriedia</taxon>
    </lineage>
</organism>
<evidence type="ECO:0000256" key="2">
    <source>
        <dbReference type="ARBA" id="ARBA00004651"/>
    </source>
</evidence>
<feature type="chain" id="PRO_5039718489" description="Quinol oxidase subunit 2" evidence="17">
    <location>
        <begin position="20"/>
        <end position="305"/>
    </location>
</feature>
<comment type="similarity">
    <text evidence="3 14">Belongs to the cytochrome c oxidase subunit 2 family.</text>
</comment>
<dbReference type="GO" id="GO:0005886">
    <property type="term" value="C:plasma membrane"/>
    <property type="evidence" value="ECO:0007669"/>
    <property type="project" value="UniProtKB-SubCell"/>
</dbReference>
<dbReference type="EMBL" id="JAGIYQ010000003">
    <property type="protein sequence ID" value="MBP0724650.1"/>
    <property type="molecule type" value="Genomic_DNA"/>
</dbReference>
<dbReference type="NCBIfam" id="TIGR01432">
    <property type="entry name" value="QOXA"/>
    <property type="match status" value="1"/>
</dbReference>
<dbReference type="InterPro" id="IPR006332">
    <property type="entry name" value="QoxA"/>
</dbReference>
<evidence type="ECO:0000259" key="18">
    <source>
        <dbReference type="PROSITE" id="PS50857"/>
    </source>
</evidence>
<dbReference type="InterPro" id="IPR034227">
    <property type="entry name" value="CuRO_UO_II"/>
</dbReference>
<dbReference type="RefSeq" id="WP_209403399.1">
    <property type="nucleotide sequence ID" value="NZ_JAGIYQ010000003.1"/>
</dbReference>
<keyword evidence="10 14" id="KW-0249">Electron transport</keyword>
<evidence type="ECO:0000256" key="9">
    <source>
        <dbReference type="ARBA" id="ARBA00022729"/>
    </source>
</evidence>
<accession>A0A940NN81</accession>
<dbReference type="Proteomes" id="UP000682134">
    <property type="component" value="Unassembled WGS sequence"/>
</dbReference>
<dbReference type="CDD" id="cd04212">
    <property type="entry name" value="CuRO_UO_II"/>
    <property type="match status" value="1"/>
</dbReference>
<dbReference type="GO" id="GO:0009486">
    <property type="term" value="F:cytochrome bo3 ubiquinol oxidase activity"/>
    <property type="evidence" value="ECO:0007669"/>
    <property type="project" value="InterPro"/>
</dbReference>
<dbReference type="InterPro" id="IPR008972">
    <property type="entry name" value="Cupredoxin"/>
</dbReference>